<dbReference type="InterPro" id="IPR001829">
    <property type="entry name" value="Pili_assmbl_chaperone_bac"/>
</dbReference>
<accession>A0A379QIJ6</accession>
<organism evidence="12 13">
    <name type="scientific">Salmonella enterica</name>
    <name type="common">Salmonella choleraesuis</name>
    <dbReference type="NCBI Taxonomy" id="28901"/>
    <lineage>
        <taxon>Bacteria</taxon>
        <taxon>Pseudomonadati</taxon>
        <taxon>Pseudomonadota</taxon>
        <taxon>Gammaproteobacteria</taxon>
        <taxon>Enterobacterales</taxon>
        <taxon>Enterobacteriaceae</taxon>
        <taxon>Salmonella</taxon>
    </lineage>
</organism>
<dbReference type="InterPro" id="IPR016147">
    <property type="entry name" value="Pili_assmbl_chaperone_N"/>
</dbReference>
<dbReference type="InterPro" id="IPR018046">
    <property type="entry name" value="Pili_assmbl_chaperone_CS"/>
</dbReference>
<feature type="chain" id="PRO_5016673731" evidence="9">
    <location>
        <begin position="22"/>
        <end position="225"/>
    </location>
</feature>
<dbReference type="Proteomes" id="UP000254597">
    <property type="component" value="Unassembled WGS sequence"/>
</dbReference>
<proteinExistence type="inferred from homology"/>
<evidence type="ECO:0000259" key="10">
    <source>
        <dbReference type="Pfam" id="PF00345"/>
    </source>
</evidence>
<keyword evidence="6 8" id="KW-0143">Chaperone</keyword>
<comment type="similarity">
    <text evidence="2 8">Belongs to the periplasmic pilus chaperone family.</text>
</comment>
<evidence type="ECO:0000256" key="2">
    <source>
        <dbReference type="ARBA" id="ARBA00007399"/>
    </source>
</evidence>
<feature type="signal peptide" evidence="9">
    <location>
        <begin position="1"/>
        <end position="21"/>
    </location>
</feature>
<dbReference type="PANTHER" id="PTHR30251">
    <property type="entry name" value="PILUS ASSEMBLY CHAPERONE"/>
    <property type="match status" value="1"/>
</dbReference>
<dbReference type="Pfam" id="PF00345">
    <property type="entry name" value="PapD_N"/>
    <property type="match status" value="1"/>
</dbReference>
<name>A0A379QIJ6_SALER</name>
<dbReference type="FunFam" id="2.60.40.10:FF:000458">
    <property type="entry name" value="Molecular chaperone FimC"/>
    <property type="match status" value="1"/>
</dbReference>
<dbReference type="Pfam" id="PF02753">
    <property type="entry name" value="PapD_C"/>
    <property type="match status" value="1"/>
</dbReference>
<dbReference type="AlphaFoldDB" id="A0A379QIJ6"/>
<dbReference type="InterPro" id="IPR013783">
    <property type="entry name" value="Ig-like_fold"/>
</dbReference>
<evidence type="ECO:0000313" key="12">
    <source>
        <dbReference type="EMBL" id="SUF57068.1"/>
    </source>
</evidence>
<dbReference type="SUPFAM" id="SSF49584">
    <property type="entry name" value="Periplasmic chaperone C-domain"/>
    <property type="match status" value="1"/>
</dbReference>
<dbReference type="PRINTS" id="PR00969">
    <property type="entry name" value="CHAPERONPILI"/>
</dbReference>
<keyword evidence="5" id="KW-0574">Periplasm</keyword>
<evidence type="ECO:0000256" key="3">
    <source>
        <dbReference type="ARBA" id="ARBA00022558"/>
    </source>
</evidence>
<feature type="domain" description="Pili assembly chaperone N-terminal" evidence="10">
    <location>
        <begin position="22"/>
        <end position="140"/>
    </location>
</feature>
<comment type="subcellular location">
    <subcellularLocation>
        <location evidence="1 8">Periplasm</location>
    </subcellularLocation>
</comment>
<dbReference type="InterPro" id="IPR008962">
    <property type="entry name" value="PapD-like_sf"/>
</dbReference>
<gene>
    <name evidence="12" type="primary">focC_3</name>
    <name evidence="12" type="ORF">NCTC10252_02313</name>
</gene>
<evidence type="ECO:0000256" key="1">
    <source>
        <dbReference type="ARBA" id="ARBA00004418"/>
    </source>
</evidence>
<evidence type="ECO:0000259" key="11">
    <source>
        <dbReference type="Pfam" id="PF02753"/>
    </source>
</evidence>
<evidence type="ECO:0000256" key="5">
    <source>
        <dbReference type="ARBA" id="ARBA00022764"/>
    </source>
</evidence>
<protein>
    <submittedName>
        <fullName evidence="12">Chaperone protein FimC</fullName>
    </submittedName>
</protein>
<dbReference type="GO" id="GO:0030288">
    <property type="term" value="C:outer membrane-bounded periplasmic space"/>
    <property type="evidence" value="ECO:0007669"/>
    <property type="project" value="InterPro"/>
</dbReference>
<dbReference type="InterPro" id="IPR050643">
    <property type="entry name" value="Periplasmic_pilus_chap"/>
</dbReference>
<evidence type="ECO:0000313" key="13">
    <source>
        <dbReference type="Proteomes" id="UP000254597"/>
    </source>
</evidence>
<dbReference type="GO" id="GO:0071555">
    <property type="term" value="P:cell wall organization"/>
    <property type="evidence" value="ECO:0007669"/>
    <property type="project" value="InterPro"/>
</dbReference>
<evidence type="ECO:0000256" key="6">
    <source>
        <dbReference type="ARBA" id="ARBA00023186"/>
    </source>
</evidence>
<reference evidence="12 13" key="1">
    <citation type="submission" date="2018-06" db="EMBL/GenBank/DDBJ databases">
        <authorList>
            <consortium name="Pathogen Informatics"/>
            <person name="Doyle S."/>
        </authorList>
    </citation>
    <scope>NUCLEOTIDE SEQUENCE [LARGE SCALE GENOMIC DNA]</scope>
    <source>
        <strain evidence="12 13">NCTC10252</strain>
    </source>
</reference>
<dbReference type="InterPro" id="IPR016148">
    <property type="entry name" value="Pili_assmbl_chaperone_C"/>
</dbReference>
<dbReference type="PANTHER" id="PTHR30251:SF9">
    <property type="entry name" value="CHAPERONE PROTEIN CAF1M"/>
    <property type="match status" value="1"/>
</dbReference>
<evidence type="ECO:0000256" key="4">
    <source>
        <dbReference type="ARBA" id="ARBA00022729"/>
    </source>
</evidence>
<dbReference type="PROSITE" id="PS00635">
    <property type="entry name" value="PILI_CHAPERONE"/>
    <property type="match status" value="1"/>
</dbReference>
<keyword evidence="7" id="KW-0393">Immunoglobulin domain</keyword>
<sequence>MNKYSLLTAATLIFSITSVQAGVIIGGTRIIYNGDKKETSISVKNPDKSSYLIQSWSDAGEKSGDKSPFMATPPLFRLGAGQENNLRIIRTGGNLPEDRESLYWMNIKSIPATTEKQEHVNTLQIAVKTRIKLIYRPQSLAEQPESVTAKLSWQRNGSRLTVTNPTAYYMNFSTVKVGASTVKDATYVAPMSSASFTVPTGVSGDVTWTLINDFGSIGAEHRSPL</sequence>
<evidence type="ECO:0000256" key="7">
    <source>
        <dbReference type="ARBA" id="ARBA00023319"/>
    </source>
</evidence>
<feature type="domain" description="Pili assembly chaperone C-terminal" evidence="11">
    <location>
        <begin position="162"/>
        <end position="217"/>
    </location>
</feature>
<evidence type="ECO:0000256" key="8">
    <source>
        <dbReference type="RuleBase" id="RU003918"/>
    </source>
</evidence>
<evidence type="ECO:0000256" key="9">
    <source>
        <dbReference type="SAM" id="SignalP"/>
    </source>
</evidence>
<dbReference type="InterPro" id="IPR036316">
    <property type="entry name" value="Pili_assmbl_chap_C_dom_sf"/>
</dbReference>
<keyword evidence="3" id="KW-1029">Fimbrium biogenesis</keyword>
<dbReference type="EMBL" id="UGWP01000004">
    <property type="protein sequence ID" value="SUF57068.1"/>
    <property type="molecule type" value="Genomic_DNA"/>
</dbReference>
<dbReference type="SUPFAM" id="SSF49354">
    <property type="entry name" value="PapD-like"/>
    <property type="match status" value="1"/>
</dbReference>
<keyword evidence="4 9" id="KW-0732">Signal</keyword>
<dbReference type="Gene3D" id="2.60.40.10">
    <property type="entry name" value="Immunoglobulins"/>
    <property type="match status" value="2"/>
</dbReference>